<evidence type="ECO:0000313" key="3">
    <source>
        <dbReference type="Proteomes" id="UP000253472"/>
    </source>
</evidence>
<dbReference type="AlphaFoldDB" id="A0A367YD52"/>
<dbReference type="InterPro" id="IPR001810">
    <property type="entry name" value="F-box_dom"/>
</dbReference>
<sequence length="546" mass="62985">MKTMNNNQLSDDFYFSINSPIGYSKAPIQYYPNTSPTPKQSPPLELPAKSPSPQLLTFDKLPIELIVQVISKLSQFEILNLCRVNKKLYQLSYPKLFENIVVDSKFNIFDKEFTTIGVTYVNSSYNLKKFIRVINSHKGGDVFSFLCISLPEAIDIYDNHVFSELLEMFSNFVHLKRLVWLYDVFRFEFLYNLKRKDILSVLVLNIKSNSISNERITTNLRFTNLTNFQIQPFYNAGYLENIVDNMLINNDNSKLRVLGLTRHPELQANHGHPFDDTFSIRNVFERIEFSELSVLSLNDILVNENDAKLLVKSASLHRLSSLHLCRVIERSTTSSFLMIIGEHLKNLVNLALDIEESMEHLPEFLSMIPILSTLDITIRKQSSFETYSTVITRHKRNLTKLSLELVNQEDNLLNDVPDLFYLSLSRLTELTSLRINSSNNSSQEPVGLLSLVATLANLEYLEVFGNQAGGMPNLGLDMIHPTVFDGWFKVQHVVFIYLRQNKNLKYVKINDCLFECDSEKYVVSPKDGIDNWFNMNVRVNMMLYLT</sequence>
<evidence type="ECO:0000259" key="1">
    <source>
        <dbReference type="PROSITE" id="PS50181"/>
    </source>
</evidence>
<dbReference type="InterPro" id="IPR036047">
    <property type="entry name" value="F-box-like_dom_sf"/>
</dbReference>
<keyword evidence="3" id="KW-1185">Reference proteome</keyword>
<name>A0A367YD52_9ASCO</name>
<organism evidence="2 3">
    <name type="scientific">Candida viswanathii</name>
    <dbReference type="NCBI Taxonomy" id="5486"/>
    <lineage>
        <taxon>Eukaryota</taxon>
        <taxon>Fungi</taxon>
        <taxon>Dikarya</taxon>
        <taxon>Ascomycota</taxon>
        <taxon>Saccharomycotina</taxon>
        <taxon>Pichiomycetes</taxon>
        <taxon>Debaryomycetaceae</taxon>
        <taxon>Candida/Lodderomyces clade</taxon>
        <taxon>Candida</taxon>
    </lineage>
</organism>
<comment type="caution">
    <text evidence="2">The sequence shown here is derived from an EMBL/GenBank/DDBJ whole genome shotgun (WGS) entry which is preliminary data.</text>
</comment>
<dbReference type="SUPFAM" id="SSF52047">
    <property type="entry name" value="RNI-like"/>
    <property type="match status" value="1"/>
</dbReference>
<dbReference type="SMART" id="SM00256">
    <property type="entry name" value="FBOX"/>
    <property type="match status" value="1"/>
</dbReference>
<dbReference type="Pfam" id="PF00646">
    <property type="entry name" value="F-box"/>
    <property type="match status" value="1"/>
</dbReference>
<dbReference type="EMBL" id="QLNQ01000023">
    <property type="protein sequence ID" value="RCK63794.1"/>
    <property type="molecule type" value="Genomic_DNA"/>
</dbReference>
<dbReference type="PROSITE" id="PS50181">
    <property type="entry name" value="FBOX"/>
    <property type="match status" value="1"/>
</dbReference>
<protein>
    <recommendedName>
        <fullName evidence="1">F-box domain-containing protein</fullName>
    </recommendedName>
</protein>
<dbReference type="SUPFAM" id="SSF81383">
    <property type="entry name" value="F-box domain"/>
    <property type="match status" value="1"/>
</dbReference>
<accession>A0A367YD52</accession>
<gene>
    <name evidence="2" type="ORF">Cantr_10693</name>
</gene>
<proteinExistence type="predicted"/>
<evidence type="ECO:0000313" key="2">
    <source>
        <dbReference type="EMBL" id="RCK63794.1"/>
    </source>
</evidence>
<reference evidence="2 3" key="1">
    <citation type="submission" date="2018-06" db="EMBL/GenBank/DDBJ databases">
        <title>Whole genome sequencing of Candida tropicalis (genome annotated by CSBL at Korea University).</title>
        <authorList>
            <person name="Ahn J."/>
        </authorList>
    </citation>
    <scope>NUCLEOTIDE SEQUENCE [LARGE SCALE GENOMIC DNA]</scope>
    <source>
        <strain evidence="2 3">ATCC 20962</strain>
    </source>
</reference>
<dbReference type="Proteomes" id="UP000253472">
    <property type="component" value="Unassembled WGS sequence"/>
</dbReference>
<feature type="domain" description="F-box" evidence="1">
    <location>
        <begin position="55"/>
        <end position="100"/>
    </location>
</feature>
<dbReference type="OrthoDB" id="4024240at2759"/>